<evidence type="ECO:0000256" key="7">
    <source>
        <dbReference type="SAM" id="Phobius"/>
    </source>
</evidence>
<keyword evidence="2" id="KW-1003">Cell membrane</keyword>
<feature type="transmembrane region" description="Helical" evidence="7">
    <location>
        <begin position="21"/>
        <end position="49"/>
    </location>
</feature>
<keyword evidence="5 7" id="KW-0472">Membrane</keyword>
<dbReference type="GO" id="GO:0022857">
    <property type="term" value="F:transmembrane transporter activity"/>
    <property type="evidence" value="ECO:0007669"/>
    <property type="project" value="TreeGrafter"/>
</dbReference>
<dbReference type="InterPro" id="IPR003838">
    <property type="entry name" value="ABC3_permease_C"/>
</dbReference>
<dbReference type="GO" id="GO:0005886">
    <property type="term" value="C:plasma membrane"/>
    <property type="evidence" value="ECO:0007669"/>
    <property type="project" value="UniProtKB-SubCell"/>
</dbReference>
<dbReference type="Proteomes" id="UP000319449">
    <property type="component" value="Unassembled WGS sequence"/>
</dbReference>
<dbReference type="EMBL" id="VLLN01000038">
    <property type="protein sequence ID" value="TWJ13546.1"/>
    <property type="molecule type" value="Genomic_DNA"/>
</dbReference>
<dbReference type="AlphaFoldDB" id="A0A562V6L6"/>
<protein>
    <submittedName>
        <fullName evidence="10">Putative ABC transport system permease protein</fullName>
    </submittedName>
</protein>
<keyword evidence="3 7" id="KW-0812">Transmembrane</keyword>
<evidence type="ECO:0000313" key="10">
    <source>
        <dbReference type="EMBL" id="TWJ13546.1"/>
    </source>
</evidence>
<dbReference type="InterPro" id="IPR050250">
    <property type="entry name" value="Macrolide_Exporter_MacB"/>
</dbReference>
<keyword evidence="11" id="KW-1185">Reference proteome</keyword>
<evidence type="ECO:0000259" key="8">
    <source>
        <dbReference type="Pfam" id="PF02687"/>
    </source>
</evidence>
<reference evidence="10 11" key="1">
    <citation type="submission" date="2019-07" db="EMBL/GenBank/DDBJ databases">
        <title>Genomic Encyclopedia of Archaeal and Bacterial Type Strains, Phase II (KMG-II): from individual species to whole genera.</title>
        <authorList>
            <person name="Goeker M."/>
        </authorList>
    </citation>
    <scope>NUCLEOTIDE SEQUENCE [LARGE SCALE GENOMIC DNA]</scope>
    <source>
        <strain evidence="10 11">ATCC BAA-1139</strain>
    </source>
</reference>
<evidence type="ECO:0000256" key="6">
    <source>
        <dbReference type="ARBA" id="ARBA00038076"/>
    </source>
</evidence>
<name>A0A562V6L6_9BACT</name>
<comment type="similarity">
    <text evidence="6">Belongs to the ABC-4 integral membrane protein family.</text>
</comment>
<dbReference type="Pfam" id="PF02687">
    <property type="entry name" value="FtsX"/>
    <property type="match status" value="1"/>
</dbReference>
<dbReference type="RefSeq" id="WP_145025727.1">
    <property type="nucleotide sequence ID" value="NZ_VLLN01000038.1"/>
</dbReference>
<accession>A0A562V6L6</accession>
<keyword evidence="4 7" id="KW-1133">Transmembrane helix</keyword>
<feature type="domain" description="ABC3 transporter permease C-terminal" evidence="8">
    <location>
        <begin position="289"/>
        <end position="401"/>
    </location>
</feature>
<evidence type="ECO:0000256" key="3">
    <source>
        <dbReference type="ARBA" id="ARBA00022692"/>
    </source>
</evidence>
<dbReference type="PANTHER" id="PTHR30572:SF4">
    <property type="entry name" value="ABC TRANSPORTER PERMEASE YTRF"/>
    <property type="match status" value="1"/>
</dbReference>
<sequence>MNFLQTLKIALRALRTNKMRSFLTMMGIIIGIAAVIAMMAVGSGASYVISQQIASIGSNIILIIPGSTTSGGLRSGTGGAQTLTSDDVKAIQAECPSVESGAPTIRTSGPVVYGNMNWSTIIMGTTPEMFDIREWGVASGRSISQQDNDGAAKVCLLGETVAENLFGGDDPVGKIVRIKKVPFTVIGLLDHKGQSPQGQDQDDTVFVPLRTAQHNLVRSQFINSVGAVMVKARSKELLAKAEEEVQALLDQRHRITSGKERDYSTRNLSEILAVAEQSSKAMSLLLGAVASISLVVGGIGIMNIMLVSVTERTREIGIRMAIGARRNDILLQFMTEAVLLTMIGGIIGILFGTGGAGIVSKILEWPTLISVKSITIAVVFSAAVGIFFGFYPAKKAANLNPIDALRYE</sequence>
<feature type="transmembrane region" description="Helical" evidence="7">
    <location>
        <begin position="371"/>
        <end position="391"/>
    </location>
</feature>
<evidence type="ECO:0000256" key="1">
    <source>
        <dbReference type="ARBA" id="ARBA00004651"/>
    </source>
</evidence>
<evidence type="ECO:0000256" key="5">
    <source>
        <dbReference type="ARBA" id="ARBA00023136"/>
    </source>
</evidence>
<dbReference type="OrthoDB" id="9802264at2"/>
<comment type="subcellular location">
    <subcellularLocation>
        <location evidence="1">Cell membrane</location>
        <topology evidence="1">Multi-pass membrane protein</topology>
    </subcellularLocation>
</comment>
<comment type="caution">
    <text evidence="10">The sequence shown here is derived from an EMBL/GenBank/DDBJ whole genome shotgun (WGS) entry which is preliminary data.</text>
</comment>
<dbReference type="Pfam" id="PF12704">
    <property type="entry name" value="MacB_PCD"/>
    <property type="match status" value="1"/>
</dbReference>
<evidence type="ECO:0000259" key="9">
    <source>
        <dbReference type="Pfam" id="PF12704"/>
    </source>
</evidence>
<evidence type="ECO:0000256" key="2">
    <source>
        <dbReference type="ARBA" id="ARBA00022475"/>
    </source>
</evidence>
<feature type="transmembrane region" description="Helical" evidence="7">
    <location>
        <begin position="329"/>
        <end position="351"/>
    </location>
</feature>
<proteinExistence type="inferred from homology"/>
<organism evidence="10 11">
    <name type="scientific">Geobacter argillaceus</name>
    <dbReference type="NCBI Taxonomy" id="345631"/>
    <lineage>
        <taxon>Bacteria</taxon>
        <taxon>Pseudomonadati</taxon>
        <taxon>Thermodesulfobacteriota</taxon>
        <taxon>Desulfuromonadia</taxon>
        <taxon>Geobacterales</taxon>
        <taxon>Geobacteraceae</taxon>
        <taxon>Geobacter</taxon>
    </lineage>
</organism>
<feature type="transmembrane region" description="Helical" evidence="7">
    <location>
        <begin position="284"/>
        <end position="309"/>
    </location>
</feature>
<dbReference type="InterPro" id="IPR025857">
    <property type="entry name" value="MacB_PCD"/>
</dbReference>
<dbReference type="PANTHER" id="PTHR30572">
    <property type="entry name" value="MEMBRANE COMPONENT OF TRANSPORTER-RELATED"/>
    <property type="match status" value="1"/>
</dbReference>
<gene>
    <name evidence="10" type="ORF">JN12_03798</name>
</gene>
<evidence type="ECO:0000256" key="4">
    <source>
        <dbReference type="ARBA" id="ARBA00022989"/>
    </source>
</evidence>
<evidence type="ECO:0000313" key="11">
    <source>
        <dbReference type="Proteomes" id="UP000319449"/>
    </source>
</evidence>
<feature type="domain" description="MacB-like periplasmic core" evidence="9">
    <location>
        <begin position="21"/>
        <end position="248"/>
    </location>
</feature>